<comment type="caution">
    <text evidence="3">The sequence shown here is derived from an EMBL/GenBank/DDBJ whole genome shotgun (WGS) entry which is preliminary data.</text>
</comment>
<evidence type="ECO:0000313" key="4">
    <source>
        <dbReference type="Proteomes" id="UP001595848"/>
    </source>
</evidence>
<keyword evidence="1" id="KW-0175">Coiled coil</keyword>
<sequence length="368" mass="39103">MTQEQFSALVAEAQAAQTKVQEAESKAKEVVDKLNELLAEAKAVLGQTAEVAPKLATATAEVEANRMSAQTHAGQAGEAQARAAEIRGELETILATAQQSQGAVDAAKQSVDGLKDSASQTNADILNVKATADVNAKAIEDALGVAKASAETAKGLADVAETVDQRVKDYEAKLKELSAQCDEQLEEIKKLLPGATSAGLASAFDKRRQTFLNPGKHWQLIFVLTVIVLIAASTWSLIEVYQHASATNGQMVMFWLSRVPVAAALVWLAMHASREAALAKRLEEDYGFKVSVASSFQGFQEQMQIVGGSAANNEPLKALCDATLTQILNPPGRIYERHSLAVSPTSELGKMAQTIADIAKAVKLPTSH</sequence>
<protein>
    <submittedName>
        <fullName evidence="3">Uncharacterized protein</fullName>
    </submittedName>
</protein>
<keyword evidence="2" id="KW-1133">Transmembrane helix</keyword>
<evidence type="ECO:0000256" key="1">
    <source>
        <dbReference type="SAM" id="Coils"/>
    </source>
</evidence>
<keyword evidence="2" id="KW-0472">Membrane</keyword>
<proteinExistence type="predicted"/>
<dbReference type="Proteomes" id="UP001595848">
    <property type="component" value="Unassembled WGS sequence"/>
</dbReference>
<gene>
    <name evidence="3" type="ORF">ACFOY1_15560</name>
</gene>
<accession>A0ABV8P2D3</accession>
<evidence type="ECO:0000256" key="2">
    <source>
        <dbReference type="SAM" id="Phobius"/>
    </source>
</evidence>
<organism evidence="3 4">
    <name type="scientific">Candidimonas humi</name>
    <dbReference type="NCBI Taxonomy" id="683355"/>
    <lineage>
        <taxon>Bacteria</taxon>
        <taxon>Pseudomonadati</taxon>
        <taxon>Pseudomonadota</taxon>
        <taxon>Betaproteobacteria</taxon>
        <taxon>Burkholderiales</taxon>
        <taxon>Alcaligenaceae</taxon>
        <taxon>Candidimonas</taxon>
    </lineage>
</organism>
<dbReference type="EMBL" id="JBHSBV010000005">
    <property type="protein sequence ID" value="MFC4202373.1"/>
    <property type="molecule type" value="Genomic_DNA"/>
</dbReference>
<dbReference type="RefSeq" id="WP_217966110.1">
    <property type="nucleotide sequence ID" value="NZ_JAHTBN010000010.1"/>
</dbReference>
<reference evidence="4" key="1">
    <citation type="journal article" date="2019" name="Int. J. Syst. Evol. Microbiol.">
        <title>The Global Catalogue of Microorganisms (GCM) 10K type strain sequencing project: providing services to taxonomists for standard genome sequencing and annotation.</title>
        <authorList>
            <consortium name="The Broad Institute Genomics Platform"/>
            <consortium name="The Broad Institute Genome Sequencing Center for Infectious Disease"/>
            <person name="Wu L."/>
            <person name="Ma J."/>
        </authorList>
    </citation>
    <scope>NUCLEOTIDE SEQUENCE [LARGE SCALE GENOMIC DNA]</scope>
    <source>
        <strain evidence="4">LMG 24813</strain>
    </source>
</reference>
<feature type="coiled-coil region" evidence="1">
    <location>
        <begin position="6"/>
        <end position="40"/>
    </location>
</feature>
<feature type="transmembrane region" description="Helical" evidence="2">
    <location>
        <begin position="250"/>
        <end position="270"/>
    </location>
</feature>
<keyword evidence="4" id="KW-1185">Reference proteome</keyword>
<name>A0ABV8P2D3_9BURK</name>
<keyword evidence="2" id="KW-0812">Transmembrane</keyword>
<evidence type="ECO:0000313" key="3">
    <source>
        <dbReference type="EMBL" id="MFC4202373.1"/>
    </source>
</evidence>
<feature type="coiled-coil region" evidence="1">
    <location>
        <begin position="160"/>
        <end position="187"/>
    </location>
</feature>
<feature type="transmembrane region" description="Helical" evidence="2">
    <location>
        <begin position="217"/>
        <end position="238"/>
    </location>
</feature>